<dbReference type="Proteomes" id="UP000177575">
    <property type="component" value="Unassembled WGS sequence"/>
</dbReference>
<protein>
    <recommendedName>
        <fullName evidence="1">Photosynthesis system II assembly factor Ycf48/Hcf136-like domain-containing protein</fullName>
    </recommendedName>
</protein>
<dbReference type="Gene3D" id="2.130.10.10">
    <property type="entry name" value="YVTN repeat-like/Quinoprotein amine dehydrogenase"/>
    <property type="match status" value="2"/>
</dbReference>
<evidence type="ECO:0000313" key="3">
    <source>
        <dbReference type="Proteomes" id="UP000177575"/>
    </source>
</evidence>
<gene>
    <name evidence="2" type="ORF">A2388_01675</name>
</gene>
<evidence type="ECO:0000313" key="2">
    <source>
        <dbReference type="EMBL" id="OHA54816.1"/>
    </source>
</evidence>
<dbReference type="PROSITE" id="PS51257">
    <property type="entry name" value="PROKAR_LIPOPROTEIN"/>
    <property type="match status" value="1"/>
</dbReference>
<dbReference type="Pfam" id="PF14870">
    <property type="entry name" value="PSII_BNR"/>
    <property type="match status" value="1"/>
</dbReference>
<dbReference type="InterPro" id="IPR052025">
    <property type="entry name" value="Xyloglucanase_GH74"/>
</dbReference>
<dbReference type="CDD" id="cd15482">
    <property type="entry name" value="Sialidase_non-viral"/>
    <property type="match status" value="2"/>
</dbReference>
<dbReference type="EMBL" id="MHTC01000038">
    <property type="protein sequence ID" value="OHA54816.1"/>
    <property type="molecule type" value="Genomic_DNA"/>
</dbReference>
<dbReference type="PANTHER" id="PTHR43739:SF5">
    <property type="entry name" value="EXO-ALPHA-SIALIDASE"/>
    <property type="match status" value="1"/>
</dbReference>
<accession>A0A1G2Q2K9</accession>
<reference evidence="2 3" key="1">
    <citation type="journal article" date="2016" name="Nat. Commun.">
        <title>Thousands of microbial genomes shed light on interconnected biogeochemical processes in an aquifer system.</title>
        <authorList>
            <person name="Anantharaman K."/>
            <person name="Brown C.T."/>
            <person name="Hug L.A."/>
            <person name="Sharon I."/>
            <person name="Castelle C.J."/>
            <person name="Probst A.J."/>
            <person name="Thomas B.C."/>
            <person name="Singh A."/>
            <person name="Wilkins M.J."/>
            <person name="Karaoz U."/>
            <person name="Brodie E.L."/>
            <person name="Williams K.H."/>
            <person name="Hubbard S.S."/>
            <person name="Banfield J.F."/>
        </authorList>
    </citation>
    <scope>NUCLEOTIDE SEQUENCE [LARGE SCALE GENOMIC DNA]</scope>
</reference>
<proteinExistence type="predicted"/>
<dbReference type="SUPFAM" id="SSF110296">
    <property type="entry name" value="Oligoxyloglucan reducing end-specific cellobiohydrolase"/>
    <property type="match status" value="2"/>
</dbReference>
<dbReference type="GO" id="GO:0010411">
    <property type="term" value="P:xyloglucan metabolic process"/>
    <property type="evidence" value="ECO:0007669"/>
    <property type="project" value="TreeGrafter"/>
</dbReference>
<dbReference type="AlphaFoldDB" id="A0A1G2Q2K9"/>
<name>A0A1G2Q2K9_9BACT</name>
<dbReference type="InterPro" id="IPR015943">
    <property type="entry name" value="WD40/YVTN_repeat-like_dom_sf"/>
</dbReference>
<organism evidence="2 3">
    <name type="scientific">Candidatus Veblenbacteria bacterium RIFOXYB1_FULL_43_13</name>
    <dbReference type="NCBI Taxonomy" id="1802426"/>
    <lineage>
        <taxon>Bacteria</taxon>
        <taxon>Candidatus Vebleniibacteriota</taxon>
    </lineage>
</organism>
<feature type="domain" description="Photosynthesis system II assembly factor Ycf48/Hcf136-like" evidence="1">
    <location>
        <begin position="99"/>
        <end position="236"/>
    </location>
</feature>
<dbReference type="InterPro" id="IPR028203">
    <property type="entry name" value="PSII_CF48-like_dom"/>
</dbReference>
<dbReference type="PANTHER" id="PTHR43739">
    <property type="entry name" value="XYLOGLUCANASE (EUROFUNG)"/>
    <property type="match status" value="1"/>
</dbReference>
<sequence>MTYLSKSPSLRLSLIGVALVLMGQACGVKSGPVGSAGIFYSPNQGETWTPKVKAGQDEEGEAITIEQVSISQVMISPLTSNVLYAVAGPAGLYQSEDKAESWQKIIAQPVSNLLLDAKDTQVAYVVSGQTLWRTKDYGKNWSVIYIEATPRAEINDITQNPVEPNKLYLATGKGLVMLLSQNQGEAWQRVKIFDKPIIKLMFYPRDPKIIYAIENGGVIWRSQDSGNSWSAITKNLQTQLKVKLGTFRDLVILPGAGEGLLYANSLGIYRSLDAGQNWSALTLLTRPGSVNITALGINPKNANNIIYCAQGVLFKSSDGGINWTTRRLPSPLAVTSLVVSPDDPNSIYISLGQ</sequence>
<comment type="caution">
    <text evidence="2">The sequence shown here is derived from an EMBL/GenBank/DDBJ whole genome shotgun (WGS) entry which is preliminary data.</text>
</comment>
<evidence type="ECO:0000259" key="1">
    <source>
        <dbReference type="Pfam" id="PF14870"/>
    </source>
</evidence>